<evidence type="ECO:0000256" key="4">
    <source>
        <dbReference type="ARBA" id="ARBA00022989"/>
    </source>
</evidence>
<evidence type="ECO:0000313" key="9">
    <source>
        <dbReference type="Proteomes" id="UP000235786"/>
    </source>
</evidence>
<comment type="subcellular location">
    <subcellularLocation>
        <location evidence="1">Membrane</location>
        <topology evidence="1">Multi-pass membrane protein</topology>
    </subcellularLocation>
</comment>
<keyword evidence="9" id="KW-1185">Reference proteome</keyword>
<feature type="transmembrane region" description="Helical" evidence="6">
    <location>
        <begin position="548"/>
        <end position="570"/>
    </location>
</feature>
<keyword evidence="3 6" id="KW-0812">Transmembrane</keyword>
<feature type="transmembrane region" description="Helical" evidence="6">
    <location>
        <begin position="248"/>
        <end position="271"/>
    </location>
</feature>
<evidence type="ECO:0000256" key="5">
    <source>
        <dbReference type="ARBA" id="ARBA00023136"/>
    </source>
</evidence>
<evidence type="ECO:0000256" key="1">
    <source>
        <dbReference type="ARBA" id="ARBA00004141"/>
    </source>
</evidence>
<dbReference type="InterPro" id="IPR013057">
    <property type="entry name" value="AA_transpt_TM"/>
</dbReference>
<evidence type="ECO:0000259" key="7">
    <source>
        <dbReference type="Pfam" id="PF01490"/>
    </source>
</evidence>
<dbReference type="GO" id="GO:0015179">
    <property type="term" value="F:L-amino acid transmembrane transporter activity"/>
    <property type="evidence" value="ECO:0007669"/>
    <property type="project" value="TreeGrafter"/>
</dbReference>
<evidence type="ECO:0000256" key="2">
    <source>
        <dbReference type="ARBA" id="ARBA00008066"/>
    </source>
</evidence>
<accession>A0A2J6RH59</accession>
<feature type="transmembrane region" description="Helical" evidence="6">
    <location>
        <begin position="111"/>
        <end position="131"/>
    </location>
</feature>
<protein>
    <recommendedName>
        <fullName evidence="7">Amino acid transporter transmembrane domain-containing protein</fullName>
    </recommendedName>
</protein>
<dbReference type="GO" id="GO:0016020">
    <property type="term" value="C:membrane"/>
    <property type="evidence" value="ECO:0007669"/>
    <property type="project" value="UniProtKB-SubCell"/>
</dbReference>
<reference evidence="8 9" key="1">
    <citation type="submission" date="2016-04" db="EMBL/GenBank/DDBJ databases">
        <title>A degradative enzymes factory behind the ericoid mycorrhizal symbiosis.</title>
        <authorList>
            <consortium name="DOE Joint Genome Institute"/>
            <person name="Martino E."/>
            <person name="Morin E."/>
            <person name="Grelet G."/>
            <person name="Kuo A."/>
            <person name="Kohler A."/>
            <person name="Daghino S."/>
            <person name="Barry K."/>
            <person name="Choi C."/>
            <person name="Cichocki N."/>
            <person name="Clum A."/>
            <person name="Copeland A."/>
            <person name="Hainaut M."/>
            <person name="Haridas S."/>
            <person name="Labutti K."/>
            <person name="Lindquist E."/>
            <person name="Lipzen A."/>
            <person name="Khouja H.-R."/>
            <person name="Murat C."/>
            <person name="Ohm R."/>
            <person name="Olson A."/>
            <person name="Spatafora J."/>
            <person name="Veneault-Fourrey C."/>
            <person name="Henrissat B."/>
            <person name="Grigoriev I."/>
            <person name="Martin F."/>
            <person name="Perotto S."/>
        </authorList>
    </citation>
    <scope>NUCLEOTIDE SEQUENCE [LARGE SCALE GENOMIC DNA]</scope>
    <source>
        <strain evidence="8 9">F</strain>
    </source>
</reference>
<feature type="transmembrane region" description="Helical" evidence="6">
    <location>
        <begin position="224"/>
        <end position="241"/>
    </location>
</feature>
<evidence type="ECO:0000256" key="3">
    <source>
        <dbReference type="ARBA" id="ARBA00022692"/>
    </source>
</evidence>
<sequence length="588" mass="65095">MEKPHSGNNSPDGVVVQTYIKPQTRKAHDADVKFEEYHYYAQRTREEEKAFEPPKATWREIVLIKKSRPDATWEEPTAPISQELLNGLGSDNKIEITNKEWTDASRAFRTAPWGACFFLITTDVLGPYGIAFSMGTLGWEPGIGFYTLFGFLAGYSGYLIWRVFLGVDSHEFPARNYGDLGFRTWGVTVRHITNIMQALGLLLILGQVTMLYGENISAVSRFKLCYAVCPVLFVLAGFLLTQIRTLKAYGLVANFGVCSTMTVIFITMGVISHSPPNYAISVLGSAGGAVDPATITPDAAGNYPPIIHYNGLPPNGLIGSVNGILSGVLAYCGAQLFVEFLAEMRRPRDFLKVMWGAQFFIYTVYLVYGCFIYHYQGQYSFQPTYLGISNYAWQTVVNMISLIGGLVCAGLYGNIGIKVLYNNVFIDIFNAPPLTHTYGKIIYAVLVPVWWTISFVIAAAIPDYFGFISVIASSTLLNLTYTLPPFFALGFDIQRHAILTSDNSGFDPSTGNVKRHSSETTVRRWVRGFFSGGAFQVAINLWHLTYFLASLAMCGLGMYAAVEVGMITAFEDPELNSFSCRSPLDLNT</sequence>
<organism evidence="8 9">
    <name type="scientific">Hyaloscypha variabilis (strain UAMH 11265 / GT02V1 / F)</name>
    <name type="common">Meliniomyces variabilis</name>
    <dbReference type="NCBI Taxonomy" id="1149755"/>
    <lineage>
        <taxon>Eukaryota</taxon>
        <taxon>Fungi</taxon>
        <taxon>Dikarya</taxon>
        <taxon>Ascomycota</taxon>
        <taxon>Pezizomycotina</taxon>
        <taxon>Leotiomycetes</taxon>
        <taxon>Helotiales</taxon>
        <taxon>Hyaloscyphaceae</taxon>
        <taxon>Hyaloscypha</taxon>
        <taxon>Hyaloscypha variabilis</taxon>
    </lineage>
</organism>
<keyword evidence="5 6" id="KW-0472">Membrane</keyword>
<evidence type="ECO:0000256" key="6">
    <source>
        <dbReference type="SAM" id="Phobius"/>
    </source>
</evidence>
<dbReference type="STRING" id="1149755.A0A2J6RH59"/>
<dbReference type="PANTHER" id="PTHR22950">
    <property type="entry name" value="AMINO ACID TRANSPORTER"/>
    <property type="match status" value="1"/>
</dbReference>
<feature type="transmembrane region" description="Helical" evidence="6">
    <location>
        <begin position="396"/>
        <end position="421"/>
    </location>
</feature>
<dbReference type="Proteomes" id="UP000235786">
    <property type="component" value="Unassembled WGS sequence"/>
</dbReference>
<dbReference type="OrthoDB" id="40134at2759"/>
<dbReference type="PANTHER" id="PTHR22950:SF461">
    <property type="entry name" value="AMINO ACID TRANSPORTER TRANSMEMBRANE DOMAIN-CONTAINING PROTEIN"/>
    <property type="match status" value="1"/>
</dbReference>
<proteinExistence type="inferred from homology"/>
<dbReference type="AlphaFoldDB" id="A0A2J6RH59"/>
<gene>
    <name evidence="8" type="ORF">L207DRAFT_491447</name>
</gene>
<name>A0A2J6RH59_HYAVF</name>
<feature type="transmembrane region" description="Helical" evidence="6">
    <location>
        <begin position="359"/>
        <end position="376"/>
    </location>
</feature>
<evidence type="ECO:0000313" key="8">
    <source>
        <dbReference type="EMBL" id="PMD37861.1"/>
    </source>
</evidence>
<feature type="domain" description="Amino acid transporter transmembrane" evidence="7">
    <location>
        <begin position="113"/>
        <end position="269"/>
    </location>
</feature>
<comment type="similarity">
    <text evidence="2">Belongs to the amino acid/polyamine transporter 2 family.</text>
</comment>
<dbReference type="Pfam" id="PF01490">
    <property type="entry name" value="Aa_trans"/>
    <property type="match status" value="1"/>
</dbReference>
<feature type="transmembrane region" description="Helical" evidence="6">
    <location>
        <begin position="467"/>
        <end position="491"/>
    </location>
</feature>
<feature type="transmembrane region" description="Helical" evidence="6">
    <location>
        <begin position="192"/>
        <end position="212"/>
    </location>
</feature>
<feature type="transmembrane region" description="Helical" evidence="6">
    <location>
        <begin position="143"/>
        <end position="165"/>
    </location>
</feature>
<dbReference type="EMBL" id="KZ613948">
    <property type="protein sequence ID" value="PMD37861.1"/>
    <property type="molecule type" value="Genomic_DNA"/>
</dbReference>
<feature type="transmembrane region" description="Helical" evidence="6">
    <location>
        <begin position="317"/>
        <end position="338"/>
    </location>
</feature>
<keyword evidence="4 6" id="KW-1133">Transmembrane helix</keyword>
<feature type="transmembrane region" description="Helical" evidence="6">
    <location>
        <begin position="441"/>
        <end position="461"/>
    </location>
</feature>